<dbReference type="PANTHER" id="PTHR44688">
    <property type="entry name" value="DNA-BINDING TRANSCRIPTIONAL ACTIVATOR DEVR_DOSR"/>
    <property type="match status" value="1"/>
</dbReference>
<keyword evidence="3" id="KW-0804">Transcription</keyword>
<dbReference type="Pfam" id="PF13191">
    <property type="entry name" value="AAA_16"/>
    <property type="match status" value="1"/>
</dbReference>
<dbReference type="Pfam" id="PF00196">
    <property type="entry name" value="GerE"/>
    <property type="match status" value="1"/>
</dbReference>
<proteinExistence type="predicted"/>
<evidence type="ECO:0000256" key="1">
    <source>
        <dbReference type="ARBA" id="ARBA00023015"/>
    </source>
</evidence>
<dbReference type="Gene3D" id="1.25.40.10">
    <property type="entry name" value="Tetratricopeptide repeat domain"/>
    <property type="match status" value="1"/>
</dbReference>
<dbReference type="InterPro" id="IPR000792">
    <property type="entry name" value="Tscrpt_reg_LuxR_C"/>
</dbReference>
<evidence type="ECO:0000313" key="5">
    <source>
        <dbReference type="EMBL" id="GEL21087.1"/>
    </source>
</evidence>
<dbReference type="SUPFAM" id="SSF46894">
    <property type="entry name" value="C-terminal effector domain of the bipartite response regulators"/>
    <property type="match status" value="1"/>
</dbReference>
<dbReference type="AlphaFoldDB" id="A0A511D904"/>
<dbReference type="InterPro" id="IPR059106">
    <property type="entry name" value="WHD_MalT"/>
</dbReference>
<sequence length="903" mass="96913">MVARGQTAHVTIPPSKIGVPRVPVAVIARPRLFTALQWDGSADSSRVALICAPAGYGKTTLLAQHAGRLRGEGRLVAWMSCDRHDSDSAPLWRAVLAALSAAVCHESAGDIEDPFDALTVPPTMDRAFLAELTEAVDALPVRIELVLDDFHEIGDAVTLSGVADFLRNLPDRLSLIISSRRDPAIPLHRLRLDGRLREIRGSDLAFGTDEIDQVLRGQDVRLELAELKKLCCRTEGWPAAVRLASMALADEPDRPRFVAEFAGDDSAVSAYLVAEILSRQPEALQRFLLDTCVADELTVELAARLSERADAGAVLDRLEKANALVQRLGRHGDWYRYHALLRSYLLAELRRRDLDAARTRHRSAALWFDDAGMPRPAIEHAVAAGDEGLIRGLLSQHGLSLMLAGNGTLLSRAVADSPAAVRDDPEVLLLTAVLAYDAADCLTGDRALDHVRGGPIMGDRARRLAEVAHLYQARLRGDTEILGVPGGPASLSGAAEDDVALLALVNRGALRIAAGDYVEARADLTAALDLGLARGHDRLALDCMNQLSGVTGAVSLIGESASWARRTAAHAADHGWATSPQLAYSYALGAWCAHLVLDLDNANRQAGITMAVLQGGAIEPEAELAARSSAAVVTFDRYPHRRRALRDMDAVWAPVGDVLPSPALIAFAQLAEMRMCLTLADRGLAAAVVSRVGRLLAGTGDALVIRALDVMDHQRHDRARALIAPVLAGDVPVVVVTTHITAWLVEALATTRNGMTEPAHRALLAALALGESSGVLRPFYDLGQPVHDLLVGALGRVGHLEPFLAHLLEAWREAEAWQNRVSGHGGDTEHGGGRPTAAVAAPLTAREIEVLRELPSLLTADEIAVQHQVSVNTVKTHMRSLYRKLGTANRREAVAVARRLSLL</sequence>
<protein>
    <submittedName>
        <fullName evidence="5">LuxR family transcriptional regulator</fullName>
    </submittedName>
</protein>
<dbReference type="EMBL" id="BJVJ01000001">
    <property type="protein sequence ID" value="GEL21087.1"/>
    <property type="molecule type" value="Genomic_DNA"/>
</dbReference>
<dbReference type="PANTHER" id="PTHR44688:SF16">
    <property type="entry name" value="DNA-BINDING TRANSCRIPTIONAL ACTIVATOR DEVR_DOSR"/>
    <property type="match status" value="1"/>
</dbReference>
<evidence type="ECO:0000313" key="6">
    <source>
        <dbReference type="Proteomes" id="UP000321685"/>
    </source>
</evidence>
<gene>
    <name evidence="5" type="primary">malT</name>
    <name evidence="5" type="ORF">PSU4_00410</name>
</gene>
<accession>A0A511D904</accession>
<dbReference type="Proteomes" id="UP000321685">
    <property type="component" value="Unassembled WGS sequence"/>
</dbReference>
<dbReference type="GO" id="GO:0003677">
    <property type="term" value="F:DNA binding"/>
    <property type="evidence" value="ECO:0007669"/>
    <property type="project" value="UniProtKB-KW"/>
</dbReference>
<dbReference type="InterPro" id="IPR016032">
    <property type="entry name" value="Sig_transdc_resp-reg_C-effctor"/>
</dbReference>
<feature type="domain" description="HTH luxR-type" evidence="4">
    <location>
        <begin position="836"/>
        <end position="901"/>
    </location>
</feature>
<dbReference type="Pfam" id="PF25873">
    <property type="entry name" value="WHD_MalT"/>
    <property type="match status" value="1"/>
</dbReference>
<keyword evidence="6" id="KW-1185">Reference proteome</keyword>
<comment type="caution">
    <text evidence="5">The sequence shown here is derived from an EMBL/GenBank/DDBJ whole genome shotgun (WGS) entry which is preliminary data.</text>
</comment>
<dbReference type="GO" id="GO:0006355">
    <property type="term" value="P:regulation of DNA-templated transcription"/>
    <property type="evidence" value="ECO:0007669"/>
    <property type="project" value="InterPro"/>
</dbReference>
<dbReference type="InterPro" id="IPR011990">
    <property type="entry name" value="TPR-like_helical_dom_sf"/>
</dbReference>
<evidence type="ECO:0000259" key="4">
    <source>
        <dbReference type="PROSITE" id="PS50043"/>
    </source>
</evidence>
<organism evidence="5 6">
    <name type="scientific">Pseudonocardia sulfidoxydans NBRC 16205</name>
    <dbReference type="NCBI Taxonomy" id="1223511"/>
    <lineage>
        <taxon>Bacteria</taxon>
        <taxon>Bacillati</taxon>
        <taxon>Actinomycetota</taxon>
        <taxon>Actinomycetes</taxon>
        <taxon>Pseudonocardiales</taxon>
        <taxon>Pseudonocardiaceae</taxon>
        <taxon>Pseudonocardia</taxon>
    </lineage>
</organism>
<keyword evidence="1" id="KW-0805">Transcription regulation</keyword>
<dbReference type="Gene3D" id="3.40.50.300">
    <property type="entry name" value="P-loop containing nucleotide triphosphate hydrolases"/>
    <property type="match status" value="1"/>
</dbReference>
<dbReference type="InterPro" id="IPR027417">
    <property type="entry name" value="P-loop_NTPase"/>
</dbReference>
<dbReference type="PROSITE" id="PS50043">
    <property type="entry name" value="HTH_LUXR_2"/>
    <property type="match status" value="1"/>
</dbReference>
<evidence type="ECO:0000256" key="3">
    <source>
        <dbReference type="ARBA" id="ARBA00023163"/>
    </source>
</evidence>
<dbReference type="SMART" id="SM00421">
    <property type="entry name" value="HTH_LUXR"/>
    <property type="match status" value="1"/>
</dbReference>
<name>A0A511D904_9PSEU</name>
<reference evidence="5 6" key="1">
    <citation type="submission" date="2019-07" db="EMBL/GenBank/DDBJ databases">
        <title>Whole genome shotgun sequence of Pseudonocardia sulfidoxydans NBRC 16205.</title>
        <authorList>
            <person name="Hosoyama A."/>
            <person name="Uohara A."/>
            <person name="Ohji S."/>
            <person name="Ichikawa N."/>
        </authorList>
    </citation>
    <scope>NUCLEOTIDE SEQUENCE [LARGE SCALE GENOMIC DNA]</scope>
    <source>
        <strain evidence="5 6">NBRC 16205</strain>
    </source>
</reference>
<evidence type="ECO:0000256" key="2">
    <source>
        <dbReference type="ARBA" id="ARBA00023125"/>
    </source>
</evidence>
<dbReference type="Gene3D" id="1.10.10.10">
    <property type="entry name" value="Winged helix-like DNA-binding domain superfamily/Winged helix DNA-binding domain"/>
    <property type="match status" value="1"/>
</dbReference>
<dbReference type="CDD" id="cd06170">
    <property type="entry name" value="LuxR_C_like"/>
    <property type="match status" value="1"/>
</dbReference>
<dbReference type="SUPFAM" id="SSF52540">
    <property type="entry name" value="P-loop containing nucleoside triphosphate hydrolases"/>
    <property type="match status" value="1"/>
</dbReference>
<dbReference type="InterPro" id="IPR036388">
    <property type="entry name" value="WH-like_DNA-bd_sf"/>
</dbReference>
<keyword evidence="2" id="KW-0238">DNA-binding</keyword>
<dbReference type="InterPro" id="IPR041664">
    <property type="entry name" value="AAA_16"/>
</dbReference>